<evidence type="ECO:0000313" key="1">
    <source>
        <dbReference type="EMBL" id="KAI4364187.1"/>
    </source>
</evidence>
<comment type="caution">
    <text evidence="1">The sequence shown here is derived from an EMBL/GenBank/DDBJ whole genome shotgun (WGS) entry which is preliminary data.</text>
</comment>
<accession>A0ACB9QC01</accession>
<dbReference type="EMBL" id="CM042885">
    <property type="protein sequence ID" value="KAI4364187.1"/>
    <property type="molecule type" value="Genomic_DNA"/>
</dbReference>
<protein>
    <submittedName>
        <fullName evidence="1">Uncharacterized protein</fullName>
    </submittedName>
</protein>
<name>A0ACB9QC01_9MYRT</name>
<keyword evidence="2" id="KW-1185">Reference proteome</keyword>
<dbReference type="Proteomes" id="UP001057402">
    <property type="component" value="Chromosome 6"/>
</dbReference>
<gene>
    <name evidence="1" type="ORF">MLD38_020314</name>
</gene>
<organism evidence="1 2">
    <name type="scientific">Melastoma candidum</name>
    <dbReference type="NCBI Taxonomy" id="119954"/>
    <lineage>
        <taxon>Eukaryota</taxon>
        <taxon>Viridiplantae</taxon>
        <taxon>Streptophyta</taxon>
        <taxon>Embryophyta</taxon>
        <taxon>Tracheophyta</taxon>
        <taxon>Spermatophyta</taxon>
        <taxon>Magnoliopsida</taxon>
        <taxon>eudicotyledons</taxon>
        <taxon>Gunneridae</taxon>
        <taxon>Pentapetalae</taxon>
        <taxon>rosids</taxon>
        <taxon>malvids</taxon>
        <taxon>Myrtales</taxon>
        <taxon>Melastomataceae</taxon>
        <taxon>Melastomatoideae</taxon>
        <taxon>Melastomateae</taxon>
        <taxon>Melastoma</taxon>
    </lineage>
</organism>
<reference evidence="2" key="1">
    <citation type="journal article" date="2023" name="Front. Plant Sci.">
        <title>Chromosomal-level genome assembly of Melastoma candidum provides insights into trichome evolution.</title>
        <authorList>
            <person name="Zhong Y."/>
            <person name="Wu W."/>
            <person name="Sun C."/>
            <person name="Zou P."/>
            <person name="Liu Y."/>
            <person name="Dai S."/>
            <person name="Zhou R."/>
        </authorList>
    </citation>
    <scope>NUCLEOTIDE SEQUENCE [LARGE SCALE GENOMIC DNA]</scope>
</reference>
<proteinExistence type="predicted"/>
<evidence type="ECO:0000313" key="2">
    <source>
        <dbReference type="Proteomes" id="UP001057402"/>
    </source>
</evidence>
<sequence>MLGKKIGSFKRLAKTAKSRSIVSNDDDSSARQELLLSGCHDQLEDPSQGTPKGFFPVYVGEERRRFVVPTGHLSHPLFRMLLEKARDEFGFDQRDGLAVPCSVNAFQEALAAIESGNGGFDFSRVVHEFV</sequence>